<dbReference type="EMBL" id="CP042469">
    <property type="protein sequence ID" value="QOX64266.1"/>
    <property type="molecule type" value="Genomic_DNA"/>
</dbReference>
<evidence type="ECO:0000313" key="2">
    <source>
        <dbReference type="Proteomes" id="UP000594014"/>
    </source>
</evidence>
<proteinExistence type="predicted"/>
<sequence length="320" mass="36858">MKEFYIGQLRTDDEIQDFFMVKTIAIKIGSNKKQYLDLFLCDKTGEITGKKWDVSDPELPALNEIADGDFVKVKANVTEWNGMRQLRVQKIRKSVPEDHLELADYIKAAPEKADDMYLFLLEKAEGMTDHDLRSLCVRVLEDNQEKLMYYPAAAKNHHAELSGLLYHVKRMLMTAERVCEVYTNLNKDLVMAGVILHDMEKINEIEADTLGMASGYSFEGQMLGHLIQGIKTIDRLAEELGIGKEKAVMLEHMILSHHYEPEFGSPKKPLFPEAEILHYLDMIDARMYDMHEALESTTEGDFSDRVWTLDNRRLYKPTSF</sequence>
<accession>A0ACD1ACX8</accession>
<reference evidence="1" key="1">
    <citation type="submission" date="2019-08" db="EMBL/GenBank/DDBJ databases">
        <title>Genome sequence of Clostridiales bacterium MT110.</title>
        <authorList>
            <person name="Cao J."/>
        </authorList>
    </citation>
    <scope>NUCLEOTIDE SEQUENCE</scope>
    <source>
        <strain evidence="1">MT110</strain>
    </source>
</reference>
<dbReference type="Proteomes" id="UP000594014">
    <property type="component" value="Chromosome"/>
</dbReference>
<name>A0ACD1ACX8_9FIRM</name>
<evidence type="ECO:0000313" key="1">
    <source>
        <dbReference type="EMBL" id="QOX64266.1"/>
    </source>
</evidence>
<protein>
    <submittedName>
        <fullName evidence="1">HD domain-containing protein</fullName>
    </submittedName>
</protein>
<organism evidence="1 2">
    <name type="scientific">Anoxybacterium hadale</name>
    <dbReference type="NCBI Taxonomy" id="3408580"/>
    <lineage>
        <taxon>Bacteria</taxon>
        <taxon>Bacillati</taxon>
        <taxon>Bacillota</taxon>
        <taxon>Clostridia</taxon>
        <taxon>Peptostreptococcales</taxon>
        <taxon>Anaerovoracaceae</taxon>
        <taxon>Anoxybacterium</taxon>
    </lineage>
</organism>
<gene>
    <name evidence="1" type="ORF">FRZ06_13405</name>
</gene>
<keyword evidence="2" id="KW-1185">Reference proteome</keyword>